<dbReference type="AlphaFoldDB" id="A0AAE0G475"/>
<evidence type="ECO:0000313" key="3">
    <source>
        <dbReference type="Proteomes" id="UP001190700"/>
    </source>
</evidence>
<keyword evidence="3" id="KW-1185">Reference proteome</keyword>
<dbReference type="InterPro" id="IPR003425">
    <property type="entry name" value="CCB3/YggT"/>
</dbReference>
<organism evidence="2 3">
    <name type="scientific">Cymbomonas tetramitiformis</name>
    <dbReference type="NCBI Taxonomy" id="36881"/>
    <lineage>
        <taxon>Eukaryota</taxon>
        <taxon>Viridiplantae</taxon>
        <taxon>Chlorophyta</taxon>
        <taxon>Pyramimonadophyceae</taxon>
        <taxon>Pyramimonadales</taxon>
        <taxon>Pyramimonadaceae</taxon>
        <taxon>Cymbomonas</taxon>
    </lineage>
</organism>
<proteinExistence type="predicted"/>
<dbReference type="Pfam" id="PF02325">
    <property type="entry name" value="CCB3_YggT"/>
    <property type="match status" value="1"/>
</dbReference>
<dbReference type="GO" id="GO:0016020">
    <property type="term" value="C:membrane"/>
    <property type="evidence" value="ECO:0007669"/>
    <property type="project" value="InterPro"/>
</dbReference>
<keyword evidence="1" id="KW-1133">Transmembrane helix</keyword>
<dbReference type="PANTHER" id="PTHR33219">
    <property type="entry name" value="YLMG HOMOLOG PROTEIN 2, CHLOROPLASTIC"/>
    <property type="match status" value="1"/>
</dbReference>
<evidence type="ECO:0000313" key="2">
    <source>
        <dbReference type="EMBL" id="KAK3271274.1"/>
    </source>
</evidence>
<evidence type="ECO:0000256" key="1">
    <source>
        <dbReference type="SAM" id="Phobius"/>
    </source>
</evidence>
<feature type="transmembrane region" description="Helical" evidence="1">
    <location>
        <begin position="92"/>
        <end position="117"/>
    </location>
</feature>
<feature type="transmembrane region" description="Helical" evidence="1">
    <location>
        <begin position="148"/>
        <end position="167"/>
    </location>
</feature>
<gene>
    <name evidence="2" type="ORF">CYMTET_20363</name>
</gene>
<protein>
    <submittedName>
        <fullName evidence="2">Uncharacterized protein</fullName>
    </submittedName>
</protein>
<keyword evidence="1" id="KW-0472">Membrane</keyword>
<dbReference type="PANTHER" id="PTHR33219:SF14">
    <property type="entry name" value="PROTEIN COFACTOR ASSEMBLY OF COMPLEX C SUBUNIT B CCB3, CHLOROPLASTIC-RELATED"/>
    <property type="match status" value="1"/>
</dbReference>
<reference evidence="2 3" key="1">
    <citation type="journal article" date="2015" name="Genome Biol. Evol.">
        <title>Comparative Genomics of a Bacterivorous Green Alga Reveals Evolutionary Causalities and Consequences of Phago-Mixotrophic Mode of Nutrition.</title>
        <authorList>
            <person name="Burns J.A."/>
            <person name="Paasch A."/>
            <person name="Narechania A."/>
            <person name="Kim E."/>
        </authorList>
    </citation>
    <scope>NUCLEOTIDE SEQUENCE [LARGE SCALE GENOMIC DNA]</scope>
    <source>
        <strain evidence="2 3">PLY_AMNH</strain>
    </source>
</reference>
<dbReference type="EMBL" id="LGRX02009878">
    <property type="protein sequence ID" value="KAK3271274.1"/>
    <property type="molecule type" value="Genomic_DNA"/>
</dbReference>
<dbReference type="Proteomes" id="UP001190700">
    <property type="component" value="Unassembled WGS sequence"/>
</dbReference>
<sequence length="179" mass="19776">MRISSKSSKRRITSSRTATSATAAEPCELQAPATVLSLVNTLCTVAQKTASAIFNFLTMPGHDGTTFDKRLRMGAAAVPLFASTGMNNTLPLITSAVASFIRLYLLLLFVRVLLTWFPNVNWMGQPWITLRQVTDPYLNLFRNLIPPIMGQIDFTPILGFLVLQFLAQVLGTDDIYSTF</sequence>
<comment type="caution">
    <text evidence="2">The sequence shown here is derived from an EMBL/GenBank/DDBJ whole genome shotgun (WGS) entry which is preliminary data.</text>
</comment>
<accession>A0AAE0G475</accession>
<name>A0AAE0G475_9CHLO</name>
<keyword evidence="1" id="KW-0812">Transmembrane</keyword>